<reference evidence="2" key="1">
    <citation type="submission" date="2017-03" db="EMBL/GenBank/DDBJ databases">
        <title>Genomes of endolithic fungi from Antarctica.</title>
        <authorList>
            <person name="Coleine C."/>
            <person name="Masonjones S."/>
            <person name="Stajich J.E."/>
        </authorList>
    </citation>
    <scope>NUCLEOTIDE SEQUENCE [LARGE SCALE GENOMIC DNA]</scope>
    <source>
        <strain evidence="2">CCFEE 5527</strain>
    </source>
</reference>
<accession>A0A1V8SPN3</accession>
<sequence length="133" mass="15198">MGQIRRDKEDPNRLEGYTEKIRNWILLRFMSFDSSLQWQTDAGEPAHAAVEISAHSAFDLRITMEKDLDVLGWKSVSVDLRTDYSTTMSKVRVLKLFPISAKLKEEDSEPEKELGGLTQEDADRVLKLGKKLS</sequence>
<keyword evidence="2" id="KW-1185">Reference proteome</keyword>
<evidence type="ECO:0000313" key="1">
    <source>
        <dbReference type="EMBL" id="OQO01059.1"/>
    </source>
</evidence>
<gene>
    <name evidence="1" type="ORF">B0A48_13302</name>
</gene>
<dbReference type="Proteomes" id="UP000192596">
    <property type="component" value="Unassembled WGS sequence"/>
</dbReference>
<protein>
    <submittedName>
        <fullName evidence="1">Uncharacterized protein</fullName>
    </submittedName>
</protein>
<dbReference type="EMBL" id="NAJO01000032">
    <property type="protein sequence ID" value="OQO01059.1"/>
    <property type="molecule type" value="Genomic_DNA"/>
</dbReference>
<dbReference type="InParanoid" id="A0A1V8SPN3"/>
<name>A0A1V8SPN3_9PEZI</name>
<evidence type="ECO:0000313" key="2">
    <source>
        <dbReference type="Proteomes" id="UP000192596"/>
    </source>
</evidence>
<dbReference type="AlphaFoldDB" id="A0A1V8SPN3"/>
<comment type="caution">
    <text evidence="1">The sequence shown here is derived from an EMBL/GenBank/DDBJ whole genome shotgun (WGS) entry which is preliminary data.</text>
</comment>
<organism evidence="1 2">
    <name type="scientific">Cryoendolithus antarcticus</name>
    <dbReference type="NCBI Taxonomy" id="1507870"/>
    <lineage>
        <taxon>Eukaryota</taxon>
        <taxon>Fungi</taxon>
        <taxon>Dikarya</taxon>
        <taxon>Ascomycota</taxon>
        <taxon>Pezizomycotina</taxon>
        <taxon>Dothideomycetes</taxon>
        <taxon>Dothideomycetidae</taxon>
        <taxon>Cladosporiales</taxon>
        <taxon>Cladosporiaceae</taxon>
        <taxon>Cryoendolithus</taxon>
    </lineage>
</organism>
<proteinExistence type="predicted"/>